<evidence type="ECO:0000259" key="15">
    <source>
        <dbReference type="Pfam" id="PF25087"/>
    </source>
</evidence>
<evidence type="ECO:0000256" key="4">
    <source>
        <dbReference type="ARBA" id="ARBA00007947"/>
    </source>
</evidence>
<proteinExistence type="inferred from homology"/>
<dbReference type="SUPFAM" id="SSF51161">
    <property type="entry name" value="Trimeric LpxA-like enzymes"/>
    <property type="match status" value="1"/>
</dbReference>
<comment type="catalytic activity">
    <reaction evidence="12">
        <text>alpha-D-glucosamine 1-phosphate + acetyl-CoA = N-acetyl-alpha-D-glucosamine 1-phosphate + CoA + H(+)</text>
        <dbReference type="Rhea" id="RHEA:13725"/>
        <dbReference type="ChEBI" id="CHEBI:15378"/>
        <dbReference type="ChEBI" id="CHEBI:57287"/>
        <dbReference type="ChEBI" id="CHEBI:57288"/>
        <dbReference type="ChEBI" id="CHEBI:57776"/>
        <dbReference type="ChEBI" id="CHEBI:58516"/>
        <dbReference type="EC" id="2.3.1.157"/>
    </reaction>
</comment>
<evidence type="ECO:0000313" key="16">
    <source>
        <dbReference type="EMBL" id="PWR75675.1"/>
    </source>
</evidence>
<dbReference type="InterPro" id="IPR056729">
    <property type="entry name" value="GMPPB_C"/>
</dbReference>
<protein>
    <recommendedName>
        <fullName evidence="7">Bifunctional protein GlmU</fullName>
        <ecNumber evidence="5">2.3.1.157</ecNumber>
        <ecNumber evidence="6">2.7.7.23</ecNumber>
    </recommendedName>
</protein>
<comment type="similarity">
    <text evidence="4">In the N-terminal section; belongs to the N-acetylglucosamine-1-phosphate uridyltransferase family.</text>
</comment>
<dbReference type="InterPro" id="IPR005835">
    <property type="entry name" value="NTP_transferase_dom"/>
</dbReference>
<dbReference type="PANTHER" id="PTHR43584">
    <property type="entry name" value="NUCLEOTIDYL TRANSFERASE"/>
    <property type="match status" value="1"/>
</dbReference>
<evidence type="ECO:0000256" key="1">
    <source>
        <dbReference type="ARBA" id="ARBA00005166"/>
    </source>
</evidence>
<dbReference type="InterPro" id="IPR023915">
    <property type="entry name" value="Bifunctiontional_GlmU_arc-type"/>
</dbReference>
<comment type="caution">
    <text evidence="16">The sequence shown here is derived from an EMBL/GenBank/DDBJ whole genome shotgun (WGS) entry which is preliminary data.</text>
</comment>
<dbReference type="PANTHER" id="PTHR43584:SF8">
    <property type="entry name" value="N-ACETYLMURAMATE ALPHA-1-PHOSPHATE URIDYLYLTRANSFERASE"/>
    <property type="match status" value="1"/>
</dbReference>
<dbReference type="EC" id="2.3.1.157" evidence="5"/>
<dbReference type="CDD" id="cd05636">
    <property type="entry name" value="LbH_G1P_TT_C_like"/>
    <property type="match status" value="1"/>
</dbReference>
<accession>A0A2V2NAP7</accession>
<dbReference type="InterPro" id="IPR050065">
    <property type="entry name" value="GlmU-like"/>
</dbReference>
<keyword evidence="9" id="KW-0548">Nucleotidyltransferase</keyword>
<dbReference type="NCBIfam" id="TIGR03992">
    <property type="entry name" value="Arch_glmU"/>
    <property type="match status" value="1"/>
</dbReference>
<evidence type="ECO:0000256" key="11">
    <source>
        <dbReference type="ARBA" id="ARBA00023315"/>
    </source>
</evidence>
<evidence type="ECO:0000256" key="13">
    <source>
        <dbReference type="ARBA" id="ARBA00048493"/>
    </source>
</evidence>
<dbReference type="InterPro" id="IPR029044">
    <property type="entry name" value="Nucleotide-diphossugar_trans"/>
</dbReference>
<dbReference type="Gene3D" id="2.160.10.10">
    <property type="entry name" value="Hexapeptide repeat proteins"/>
    <property type="match status" value="1"/>
</dbReference>
<comment type="pathway">
    <text evidence="1">Nucleotide-sugar biosynthesis; UDP-N-acetyl-alpha-D-glucosamine biosynthesis; N-acetyl-alpha-D-glucosamine 1-phosphate from alpha-D-glucosamine 6-phosphate (route II): step 2/2.</text>
</comment>
<feature type="domain" description="Nucleotidyl transferase" evidence="14">
    <location>
        <begin position="5"/>
        <end position="227"/>
    </location>
</feature>
<evidence type="ECO:0000256" key="12">
    <source>
        <dbReference type="ARBA" id="ARBA00048247"/>
    </source>
</evidence>
<dbReference type="AlphaFoldDB" id="A0A2V2NAP7"/>
<dbReference type="GO" id="GO:0003977">
    <property type="term" value="F:UDP-N-acetylglucosamine diphosphorylase activity"/>
    <property type="evidence" value="ECO:0007669"/>
    <property type="project" value="UniProtKB-EC"/>
</dbReference>
<keyword evidence="11" id="KW-0012">Acyltransferase</keyword>
<keyword evidence="17" id="KW-1185">Reference proteome</keyword>
<dbReference type="InterPro" id="IPR011004">
    <property type="entry name" value="Trimer_LpxA-like_sf"/>
</dbReference>
<comment type="catalytic activity">
    <reaction evidence="13">
        <text>N-acetyl-alpha-D-glucosamine 1-phosphate + UTP + H(+) = UDP-N-acetyl-alpha-D-glucosamine + diphosphate</text>
        <dbReference type="Rhea" id="RHEA:13509"/>
        <dbReference type="ChEBI" id="CHEBI:15378"/>
        <dbReference type="ChEBI" id="CHEBI:33019"/>
        <dbReference type="ChEBI" id="CHEBI:46398"/>
        <dbReference type="ChEBI" id="CHEBI:57705"/>
        <dbReference type="ChEBI" id="CHEBI:57776"/>
        <dbReference type="EC" id="2.7.7.23"/>
    </reaction>
</comment>
<dbReference type="Gene3D" id="3.90.550.10">
    <property type="entry name" value="Spore Coat Polysaccharide Biosynthesis Protein SpsA, Chain A"/>
    <property type="match status" value="1"/>
</dbReference>
<dbReference type="GO" id="GO:0006048">
    <property type="term" value="P:UDP-N-acetylglucosamine biosynthetic process"/>
    <property type="evidence" value="ECO:0007669"/>
    <property type="project" value="UniProtKB-UniPathway"/>
</dbReference>
<feature type="domain" description="Mannose-1-phosphate guanyltransferase C-terminal" evidence="15">
    <location>
        <begin position="264"/>
        <end position="397"/>
    </location>
</feature>
<evidence type="ECO:0000256" key="5">
    <source>
        <dbReference type="ARBA" id="ARBA00012225"/>
    </source>
</evidence>
<dbReference type="CDD" id="cd04181">
    <property type="entry name" value="NTP_transferase"/>
    <property type="match status" value="1"/>
</dbReference>
<dbReference type="EC" id="2.7.7.23" evidence="6"/>
<evidence type="ECO:0000256" key="9">
    <source>
        <dbReference type="ARBA" id="ARBA00022695"/>
    </source>
</evidence>
<keyword evidence="8 16" id="KW-0808">Transferase</keyword>
<evidence type="ECO:0000256" key="3">
    <source>
        <dbReference type="ARBA" id="ARBA00007707"/>
    </source>
</evidence>
<comment type="similarity">
    <text evidence="3">In the C-terminal section; belongs to the transferase hexapeptide repeat family.</text>
</comment>
<evidence type="ECO:0000259" key="14">
    <source>
        <dbReference type="Pfam" id="PF00483"/>
    </source>
</evidence>
<keyword evidence="10" id="KW-0511">Multifunctional enzyme</keyword>
<dbReference type="Pfam" id="PF00483">
    <property type="entry name" value="NTP_transferase"/>
    <property type="match status" value="1"/>
</dbReference>
<organism evidence="16 17">
    <name type="scientific">Methanospirillum stamsii</name>
    <dbReference type="NCBI Taxonomy" id="1277351"/>
    <lineage>
        <taxon>Archaea</taxon>
        <taxon>Methanobacteriati</taxon>
        <taxon>Methanobacteriota</taxon>
        <taxon>Stenosarchaea group</taxon>
        <taxon>Methanomicrobia</taxon>
        <taxon>Methanomicrobiales</taxon>
        <taxon>Methanospirillaceae</taxon>
        <taxon>Methanospirillum</taxon>
    </lineage>
</organism>
<evidence type="ECO:0000256" key="7">
    <source>
        <dbReference type="ARBA" id="ARBA00013414"/>
    </source>
</evidence>
<dbReference type="Pfam" id="PF25087">
    <property type="entry name" value="GMPPB_C"/>
    <property type="match status" value="1"/>
</dbReference>
<dbReference type="UniPathway" id="UPA00113">
    <property type="reaction ID" value="UER00532"/>
</dbReference>
<evidence type="ECO:0000256" key="6">
    <source>
        <dbReference type="ARBA" id="ARBA00012457"/>
    </source>
</evidence>
<dbReference type="GO" id="GO:0019134">
    <property type="term" value="F:glucosamine-1-phosphate N-acetyltransferase activity"/>
    <property type="evidence" value="ECO:0007669"/>
    <property type="project" value="UniProtKB-EC"/>
</dbReference>
<sequence>MTVCVILAAGEGKRMRPLTGSRPKVMLPLAGRPMLEHLICEVRDAGISEFILVVGYGESAIRDYFGDGTKLCISIWYVTQKRQLGTGDALLTVSPHVKEDFLLLNGDIVLKSKDVRNVLNIPAPAMAVCTSTHPQDYGSVTLSGDMVSGLVEKSPTPPSTLINAGLYHFDIKIFEFLKNITSSPRGEFELTDALMYYIRNGDLRGVLIDFWADMGSPWDLLGIHEEMMKTTPSKHEGIIEEGVFIKGNVSIGSGTIILSGTYLEGPCIIGENCKIGPHAYIRPGTTIGNDCHIGHCSELKNTIIMNRTNVPHFSYIGDSIIGSGCNFGAGTKVANLRHDKASIVIGGIDTRRRKFGAVIGDDVLFGINCSVNVGSIVGNQCRIGPHAIVEGKIEDKTVIR</sequence>
<dbReference type="EMBL" id="QGMZ01000008">
    <property type="protein sequence ID" value="PWR75675.1"/>
    <property type="molecule type" value="Genomic_DNA"/>
</dbReference>
<evidence type="ECO:0000313" key="17">
    <source>
        <dbReference type="Proteomes" id="UP000245934"/>
    </source>
</evidence>
<gene>
    <name evidence="16" type="ORF">DLD82_03570</name>
</gene>
<evidence type="ECO:0000256" key="8">
    <source>
        <dbReference type="ARBA" id="ARBA00022679"/>
    </source>
</evidence>
<evidence type="ECO:0000256" key="2">
    <source>
        <dbReference type="ARBA" id="ARBA00005208"/>
    </source>
</evidence>
<dbReference type="SUPFAM" id="SSF53448">
    <property type="entry name" value="Nucleotide-diphospho-sugar transferases"/>
    <property type="match status" value="1"/>
</dbReference>
<reference evidence="16 17" key="1">
    <citation type="submission" date="2018-05" db="EMBL/GenBank/DDBJ databases">
        <title>Draft genome of Methanospirillum stamsii Pt1.</title>
        <authorList>
            <person name="Dueholm M.S."/>
            <person name="Nielsen P.H."/>
            <person name="Bakmann L.F."/>
            <person name="Otzen D.E."/>
        </authorList>
    </citation>
    <scope>NUCLEOTIDE SEQUENCE [LARGE SCALE GENOMIC DNA]</scope>
    <source>
        <strain evidence="16 17">Pt1</strain>
    </source>
</reference>
<dbReference type="OrthoDB" id="15372at2157"/>
<comment type="pathway">
    <text evidence="2">Nucleotide-sugar biosynthesis; UDP-N-acetyl-alpha-D-glucosamine biosynthesis; UDP-N-acetyl-alpha-D-glucosamine from N-acetyl-alpha-D-glucosamine 1-phosphate: step 1/1.</text>
</comment>
<evidence type="ECO:0000256" key="10">
    <source>
        <dbReference type="ARBA" id="ARBA00023268"/>
    </source>
</evidence>
<name>A0A2V2NAP7_9EURY</name>
<dbReference type="Proteomes" id="UP000245934">
    <property type="component" value="Unassembled WGS sequence"/>
</dbReference>
<dbReference type="RefSeq" id="WP_109939740.1">
    <property type="nucleotide sequence ID" value="NZ_CP176366.1"/>
</dbReference>
<dbReference type="GeneID" id="97609440"/>